<dbReference type="FunFam" id="3.30.160.60:FF:000557">
    <property type="entry name" value="zinc finger and SCAN domain-containing protein 29"/>
    <property type="match status" value="1"/>
</dbReference>
<evidence type="ECO:0000259" key="14">
    <source>
        <dbReference type="PROSITE" id="PS50157"/>
    </source>
</evidence>
<dbReference type="PROSITE" id="PS00028">
    <property type="entry name" value="ZINC_FINGER_C2H2_1"/>
    <property type="match status" value="9"/>
</dbReference>
<dbReference type="GO" id="GO:0002682">
    <property type="term" value="P:regulation of immune system process"/>
    <property type="evidence" value="ECO:0007669"/>
    <property type="project" value="TreeGrafter"/>
</dbReference>
<reference evidence="18" key="1">
    <citation type="submission" date="2025-08" db="UniProtKB">
        <authorList>
            <consortium name="RefSeq"/>
        </authorList>
    </citation>
    <scope>IDENTIFICATION</scope>
    <source>
        <tissue evidence="18">Kidney</tissue>
    </source>
</reference>
<evidence type="ECO:0000313" key="17">
    <source>
        <dbReference type="Proteomes" id="UP000081671"/>
    </source>
</evidence>
<dbReference type="InterPro" id="IPR038269">
    <property type="entry name" value="SCAN_sf"/>
</dbReference>
<feature type="domain" description="C2H2-type" evidence="14">
    <location>
        <begin position="525"/>
        <end position="552"/>
    </location>
</feature>
<keyword evidence="3" id="KW-0479">Metal-binding</keyword>
<evidence type="ECO:0000256" key="4">
    <source>
        <dbReference type="ARBA" id="ARBA00022737"/>
    </source>
</evidence>
<dbReference type="Pfam" id="PF00096">
    <property type="entry name" value="zf-C2H2"/>
    <property type="match status" value="7"/>
</dbReference>
<evidence type="ECO:0000256" key="6">
    <source>
        <dbReference type="ARBA" id="ARBA00022833"/>
    </source>
</evidence>
<evidence type="ECO:0000256" key="3">
    <source>
        <dbReference type="ARBA" id="ARBA00022723"/>
    </source>
</evidence>
<dbReference type="GeneID" id="105990740"/>
<dbReference type="InterPro" id="IPR001909">
    <property type="entry name" value="KRAB"/>
</dbReference>
<feature type="domain" description="C2H2-type" evidence="14">
    <location>
        <begin position="553"/>
        <end position="580"/>
    </location>
</feature>
<proteinExistence type="inferred from homology"/>
<dbReference type="AlphaFoldDB" id="A0A1S3FS47"/>
<keyword evidence="5 11" id="KW-0863">Zinc-finger</keyword>
<feature type="domain" description="C2H2-type" evidence="14">
    <location>
        <begin position="637"/>
        <end position="664"/>
    </location>
</feature>
<evidence type="ECO:0000256" key="12">
    <source>
        <dbReference type="PROSITE-ProRule" id="PRU00187"/>
    </source>
</evidence>
<dbReference type="InterPro" id="IPR036051">
    <property type="entry name" value="KRAB_dom_sf"/>
</dbReference>
<dbReference type="Pfam" id="PF02023">
    <property type="entry name" value="SCAN"/>
    <property type="match status" value="1"/>
</dbReference>
<keyword evidence="6" id="KW-0862">Zinc</keyword>
<evidence type="ECO:0000256" key="7">
    <source>
        <dbReference type="ARBA" id="ARBA00023015"/>
    </source>
</evidence>
<evidence type="ECO:0000256" key="2">
    <source>
        <dbReference type="ARBA" id="ARBA00006991"/>
    </source>
</evidence>
<feature type="compositionally biased region" description="Basic residues" evidence="13">
    <location>
        <begin position="255"/>
        <end position="267"/>
    </location>
</feature>
<dbReference type="SUPFAM" id="SSF109640">
    <property type="entry name" value="KRAB domain (Kruppel-associated box)"/>
    <property type="match status" value="1"/>
</dbReference>
<dbReference type="Gene3D" id="1.10.4020.10">
    <property type="entry name" value="DNA breaking-rejoining enzymes"/>
    <property type="match status" value="1"/>
</dbReference>
<dbReference type="OrthoDB" id="6077919at2759"/>
<dbReference type="SMART" id="SM00355">
    <property type="entry name" value="ZnF_C2H2"/>
    <property type="match status" value="9"/>
</dbReference>
<keyword evidence="9" id="KW-0804">Transcription</keyword>
<dbReference type="GO" id="GO:0001817">
    <property type="term" value="P:regulation of cytokine production"/>
    <property type="evidence" value="ECO:0007669"/>
    <property type="project" value="TreeGrafter"/>
</dbReference>
<dbReference type="PANTHER" id="PTHR24399">
    <property type="entry name" value="ZINC FINGER AND BTB DOMAIN-CONTAINING"/>
    <property type="match status" value="1"/>
</dbReference>
<dbReference type="InterPro" id="IPR013087">
    <property type="entry name" value="Znf_C2H2_type"/>
</dbReference>
<dbReference type="InParanoid" id="A0A1S3FS47"/>
<evidence type="ECO:0000256" key="11">
    <source>
        <dbReference type="PROSITE-ProRule" id="PRU00042"/>
    </source>
</evidence>
<evidence type="ECO:0000256" key="8">
    <source>
        <dbReference type="ARBA" id="ARBA00023125"/>
    </source>
</evidence>
<dbReference type="RefSeq" id="XP_012878677.1">
    <property type="nucleotide sequence ID" value="XM_013023223.1"/>
</dbReference>
<keyword evidence="4" id="KW-0677">Repeat</keyword>
<evidence type="ECO:0000259" key="15">
    <source>
        <dbReference type="PROSITE" id="PS50804"/>
    </source>
</evidence>
<dbReference type="GO" id="GO:0000978">
    <property type="term" value="F:RNA polymerase II cis-regulatory region sequence-specific DNA binding"/>
    <property type="evidence" value="ECO:0007669"/>
    <property type="project" value="TreeGrafter"/>
</dbReference>
<dbReference type="GO" id="GO:0005654">
    <property type="term" value="C:nucleoplasm"/>
    <property type="evidence" value="ECO:0007669"/>
    <property type="project" value="TreeGrafter"/>
</dbReference>
<dbReference type="PROSITE" id="PS50805">
    <property type="entry name" value="KRAB"/>
    <property type="match status" value="1"/>
</dbReference>
<evidence type="ECO:0000256" key="9">
    <source>
        <dbReference type="ARBA" id="ARBA00023163"/>
    </source>
</evidence>
<dbReference type="FunFam" id="3.30.160.60:FF:000608">
    <property type="entry name" value="zinc finger protein 286A isoform X1"/>
    <property type="match status" value="1"/>
</dbReference>
<dbReference type="FunFam" id="1.10.4020.10:FF:000001">
    <property type="entry name" value="zinc finger protein 263 isoform X1"/>
    <property type="match status" value="1"/>
</dbReference>
<dbReference type="Pfam" id="PF01352">
    <property type="entry name" value="KRAB"/>
    <property type="match status" value="1"/>
</dbReference>
<comment type="similarity">
    <text evidence="2">Belongs to the krueppel C2H2-type zinc-finger protein family.</text>
</comment>
<feature type="domain" description="C2H2-type" evidence="14">
    <location>
        <begin position="693"/>
        <end position="720"/>
    </location>
</feature>
<feature type="compositionally biased region" description="Basic and acidic residues" evidence="13">
    <location>
        <begin position="268"/>
        <end position="282"/>
    </location>
</feature>
<name>A0A1S3FS47_DIPOR</name>
<feature type="domain" description="C2H2-type" evidence="14">
    <location>
        <begin position="609"/>
        <end position="636"/>
    </location>
</feature>
<evidence type="ECO:0000256" key="5">
    <source>
        <dbReference type="ARBA" id="ARBA00022771"/>
    </source>
</evidence>
<feature type="compositionally biased region" description="Basic and acidic residues" evidence="13">
    <location>
        <begin position="331"/>
        <end position="340"/>
    </location>
</feature>
<dbReference type="PROSITE" id="PS50157">
    <property type="entry name" value="ZINC_FINGER_C2H2_2"/>
    <property type="match status" value="9"/>
</dbReference>
<dbReference type="FunFam" id="3.30.160.60:FF:001498">
    <property type="entry name" value="Zinc finger protein 404"/>
    <property type="match status" value="1"/>
</dbReference>
<keyword evidence="17" id="KW-1185">Reference proteome</keyword>
<dbReference type="FunFam" id="3.30.160.60:FF:002090">
    <property type="entry name" value="Zinc finger protein 473"/>
    <property type="match status" value="2"/>
</dbReference>
<feature type="domain" description="C2H2-type" evidence="14">
    <location>
        <begin position="581"/>
        <end position="608"/>
    </location>
</feature>
<dbReference type="GO" id="GO:0008270">
    <property type="term" value="F:zinc ion binding"/>
    <property type="evidence" value="ECO:0007669"/>
    <property type="project" value="UniProtKB-KW"/>
</dbReference>
<dbReference type="SUPFAM" id="SSF47353">
    <property type="entry name" value="Retrovirus capsid dimerization domain-like"/>
    <property type="match status" value="1"/>
</dbReference>
<dbReference type="CDD" id="cd07765">
    <property type="entry name" value="KRAB_A-box"/>
    <property type="match status" value="1"/>
</dbReference>
<dbReference type="GO" id="GO:0001227">
    <property type="term" value="F:DNA-binding transcription repressor activity, RNA polymerase II-specific"/>
    <property type="evidence" value="ECO:0007669"/>
    <property type="project" value="TreeGrafter"/>
</dbReference>
<dbReference type="SUPFAM" id="SSF57667">
    <property type="entry name" value="beta-beta-alpha zinc fingers"/>
    <property type="match status" value="6"/>
</dbReference>
<dbReference type="SMART" id="SM00431">
    <property type="entry name" value="SCAN"/>
    <property type="match status" value="1"/>
</dbReference>
<feature type="domain" description="C2H2-type" evidence="14">
    <location>
        <begin position="497"/>
        <end position="524"/>
    </location>
</feature>
<dbReference type="Gene3D" id="6.10.140.140">
    <property type="match status" value="1"/>
</dbReference>
<feature type="domain" description="C2H2-type" evidence="14">
    <location>
        <begin position="469"/>
        <end position="496"/>
    </location>
</feature>
<evidence type="ECO:0000256" key="10">
    <source>
        <dbReference type="ARBA" id="ARBA00023242"/>
    </source>
</evidence>
<evidence type="ECO:0000256" key="13">
    <source>
        <dbReference type="SAM" id="MobiDB-lite"/>
    </source>
</evidence>
<keyword evidence="7" id="KW-0805">Transcription regulation</keyword>
<feature type="domain" description="KRAB" evidence="16">
    <location>
        <begin position="139"/>
        <end position="210"/>
    </location>
</feature>
<evidence type="ECO:0000256" key="1">
    <source>
        <dbReference type="ARBA" id="ARBA00004123"/>
    </source>
</evidence>
<dbReference type="PROSITE" id="PS50804">
    <property type="entry name" value="SCAN_BOX"/>
    <property type="match status" value="1"/>
</dbReference>
<keyword evidence="10 12" id="KW-0539">Nucleus</keyword>
<organism evidence="17 18">
    <name type="scientific">Dipodomys ordii</name>
    <name type="common">Ord's kangaroo rat</name>
    <dbReference type="NCBI Taxonomy" id="10020"/>
    <lineage>
        <taxon>Eukaryota</taxon>
        <taxon>Metazoa</taxon>
        <taxon>Chordata</taxon>
        <taxon>Craniata</taxon>
        <taxon>Vertebrata</taxon>
        <taxon>Euteleostomi</taxon>
        <taxon>Mammalia</taxon>
        <taxon>Eutheria</taxon>
        <taxon>Euarchontoglires</taxon>
        <taxon>Glires</taxon>
        <taxon>Rodentia</taxon>
        <taxon>Castorimorpha</taxon>
        <taxon>Heteromyidae</taxon>
        <taxon>Dipodomyinae</taxon>
        <taxon>Dipodomys</taxon>
    </lineage>
</organism>
<dbReference type="CDD" id="cd07936">
    <property type="entry name" value="SCAN"/>
    <property type="match status" value="1"/>
</dbReference>
<sequence length="726" mass="82854">MTAASPNLPSVALRAVNKAPRMDTFRQKFRWFCYSGEAGPRKTLNQLWELCTQWLRPDINTKEQILELLVFEQFLSVLPGEMRIWVKSQRPESSEDVVTLMEDLFETLEEKEDSVACKEENLEDEMVAVPPSTGSSEPIMFEEVAVDFSRSEWKKLEPSQRELYKEVLLESLGNLESLGFPVSKFNLLSQLKWIKLPKLLEKELSKDSRPGNNFDNLLEEFTLEKIIEKCFEDDGYGFMAEFQKHHGIAEEDGGKRRHSKGTQKKTQRKGDKGEESDPEKSLTGKNPKRTSDLIKYMRAYLKKKKAQQSNEGKKPFSFHSDLVLNCKEHTAEKSRKHSENGKGVTHSSSLAEHKKHQKIRLGEKSQKCSKCGVTFTQSSSSKNSTSTCEKCQKNLRQDTATNKDKRPENGEKSRKCGKCGKCFGYSALTKRPRNLTGEKPYTCIKCRKAASNSSSRSSGRGSPTDEKLCKCDVCGKSFTVIHHLMKHQRTHTGEKPYACKDCGRAFSDSSSLSQHQRIHTGEKPYKCSECDKSFSHSSSLTKHQRIHTGEKPYKCDDCGKTFRQNSCLTRHQRIHTGEKPYVCKDCGMAFTHFTSALYHQRLHSGEKPYKCDECKKAFSSHSLLSRHMRSHTGVTPYKCKECGKVFRQSSSLNEHFRVHTGEKPYECDVCGATFHRTSLLVEHVKIHARNRKYPCNKCDKVFKCNNSLVKHRVVHATSDSKKGEEK</sequence>
<feature type="region of interest" description="Disordered" evidence="13">
    <location>
        <begin position="247"/>
        <end position="291"/>
    </location>
</feature>
<dbReference type="STRING" id="10020.ENSDORP00000014571"/>
<dbReference type="FunCoup" id="A0A1S3FS47">
    <property type="interactions" value="190"/>
</dbReference>
<evidence type="ECO:0000259" key="16">
    <source>
        <dbReference type="PROSITE" id="PS50805"/>
    </source>
</evidence>
<dbReference type="PANTHER" id="PTHR24399:SF54">
    <property type="entry name" value="GASTRULA ZINC FINGER PROTEIN XLCGF26.1-LIKE-RELATED"/>
    <property type="match status" value="1"/>
</dbReference>
<dbReference type="FunFam" id="3.30.160.60:FF:002239">
    <property type="entry name" value="Zinc finger protein 226"/>
    <property type="match status" value="1"/>
</dbReference>
<feature type="region of interest" description="Disordered" evidence="13">
    <location>
        <begin position="331"/>
        <end position="359"/>
    </location>
</feature>
<dbReference type="KEGG" id="dord:105990740"/>
<keyword evidence="8" id="KW-0238">DNA-binding</keyword>
<dbReference type="SMART" id="SM00349">
    <property type="entry name" value="KRAB"/>
    <property type="match status" value="1"/>
</dbReference>
<feature type="domain" description="SCAN box" evidence="15">
    <location>
        <begin position="26"/>
        <end position="104"/>
    </location>
</feature>
<dbReference type="InterPro" id="IPR036236">
    <property type="entry name" value="Znf_C2H2_sf"/>
</dbReference>
<protein>
    <submittedName>
        <fullName evidence="18">Zinc finger protein 483</fullName>
    </submittedName>
</protein>
<gene>
    <name evidence="18" type="primary">Znf483</name>
</gene>
<comment type="subcellular location">
    <subcellularLocation>
        <location evidence="1 12">Nucleus</location>
    </subcellularLocation>
</comment>
<accession>A0A1S3FS47</accession>
<dbReference type="Proteomes" id="UP000081671">
    <property type="component" value="Unplaced"/>
</dbReference>
<dbReference type="InterPro" id="IPR003309">
    <property type="entry name" value="SCAN_dom"/>
</dbReference>
<dbReference type="CTD" id="158399"/>
<dbReference type="FunFam" id="3.30.160.60:FF:000052">
    <property type="entry name" value="zinc finger protein 546 isoform X1"/>
    <property type="match status" value="1"/>
</dbReference>
<evidence type="ECO:0000313" key="18">
    <source>
        <dbReference type="RefSeq" id="XP_012878677.1"/>
    </source>
</evidence>
<dbReference type="Gene3D" id="3.30.160.60">
    <property type="entry name" value="Classic Zinc Finger"/>
    <property type="match status" value="11"/>
</dbReference>
<feature type="domain" description="C2H2-type" evidence="14">
    <location>
        <begin position="665"/>
        <end position="692"/>
    </location>
</feature>
<dbReference type="FunFam" id="3.30.160.60:FF:001540">
    <property type="entry name" value="zinc finger protein 483 isoform X2"/>
    <property type="match status" value="1"/>
</dbReference>